<dbReference type="Pfam" id="PF17917">
    <property type="entry name" value="RT_RNaseH"/>
    <property type="match status" value="1"/>
</dbReference>
<keyword evidence="4" id="KW-0255">Endonuclease</keyword>
<evidence type="ECO:0000256" key="5">
    <source>
        <dbReference type="ARBA" id="ARBA00022801"/>
    </source>
</evidence>
<keyword evidence="9" id="KW-1185">Reference proteome</keyword>
<keyword evidence="6" id="KW-0695">RNA-directed DNA polymerase</keyword>
<evidence type="ECO:0000256" key="6">
    <source>
        <dbReference type="ARBA" id="ARBA00022918"/>
    </source>
</evidence>
<dbReference type="SUPFAM" id="SSF56672">
    <property type="entry name" value="DNA/RNA polymerases"/>
    <property type="match status" value="1"/>
</dbReference>
<evidence type="ECO:0000256" key="3">
    <source>
        <dbReference type="ARBA" id="ARBA00022722"/>
    </source>
</evidence>
<sequence>MPIACMSKALSPKNLGPSTYEKEMLAVVVAVQKWRPCLIGKHFKIVVDHSSLKYLLEQRISTSMQHKWLTKLMGYDYEIIYRSGKEKEAVHA</sequence>
<dbReference type="Proteomes" id="UP001227230">
    <property type="component" value="Chromosome 7"/>
</dbReference>
<reference evidence="8 9" key="1">
    <citation type="journal article" date="2023" name="Hortic Res">
        <title>The complete reference genome for grapevine (Vitis vinifera L.) genetics and breeding.</title>
        <authorList>
            <person name="Shi X."/>
            <person name="Cao S."/>
            <person name="Wang X."/>
            <person name="Huang S."/>
            <person name="Wang Y."/>
            <person name="Liu Z."/>
            <person name="Liu W."/>
            <person name="Leng X."/>
            <person name="Peng Y."/>
            <person name="Wang N."/>
            <person name="Wang Y."/>
            <person name="Ma Z."/>
            <person name="Xu X."/>
            <person name="Zhang F."/>
            <person name="Xue H."/>
            <person name="Zhong H."/>
            <person name="Wang Y."/>
            <person name="Zhang K."/>
            <person name="Velt A."/>
            <person name="Avia K."/>
            <person name="Holtgrawe D."/>
            <person name="Grimplet J."/>
            <person name="Matus J.T."/>
            <person name="Ware D."/>
            <person name="Wu X."/>
            <person name="Wang H."/>
            <person name="Liu C."/>
            <person name="Fang Y."/>
            <person name="Rustenholz C."/>
            <person name="Cheng Z."/>
            <person name="Xiao H."/>
            <person name="Zhou Y."/>
        </authorList>
    </citation>
    <scope>NUCLEOTIDE SEQUENCE [LARGE SCALE GENOMIC DNA]</scope>
    <source>
        <strain evidence="9">cv. Pinot noir / PN40024</strain>
        <tissue evidence="8">Leaf</tissue>
    </source>
</reference>
<dbReference type="InterPro" id="IPR043502">
    <property type="entry name" value="DNA/RNA_pol_sf"/>
</dbReference>
<gene>
    <name evidence="8" type="ORF">VitviT2T_011213</name>
</gene>
<evidence type="ECO:0000313" key="9">
    <source>
        <dbReference type="Proteomes" id="UP001227230"/>
    </source>
</evidence>
<keyword evidence="1" id="KW-0808">Transferase</keyword>
<evidence type="ECO:0000256" key="1">
    <source>
        <dbReference type="ARBA" id="ARBA00022679"/>
    </source>
</evidence>
<keyword evidence="2" id="KW-0548">Nucleotidyltransferase</keyword>
<protein>
    <recommendedName>
        <fullName evidence="7">Reverse transcriptase RNase H-like domain-containing protein</fullName>
    </recommendedName>
</protein>
<dbReference type="InterPro" id="IPR041373">
    <property type="entry name" value="RT_RNaseH"/>
</dbReference>
<evidence type="ECO:0000313" key="8">
    <source>
        <dbReference type="EMBL" id="WJZ92202.1"/>
    </source>
</evidence>
<organism evidence="8 9">
    <name type="scientific">Vitis vinifera</name>
    <name type="common">Grape</name>
    <dbReference type="NCBI Taxonomy" id="29760"/>
    <lineage>
        <taxon>Eukaryota</taxon>
        <taxon>Viridiplantae</taxon>
        <taxon>Streptophyta</taxon>
        <taxon>Embryophyta</taxon>
        <taxon>Tracheophyta</taxon>
        <taxon>Spermatophyta</taxon>
        <taxon>Magnoliopsida</taxon>
        <taxon>eudicotyledons</taxon>
        <taxon>Gunneridae</taxon>
        <taxon>Pentapetalae</taxon>
        <taxon>rosids</taxon>
        <taxon>Vitales</taxon>
        <taxon>Vitaceae</taxon>
        <taxon>Viteae</taxon>
        <taxon>Vitis</taxon>
    </lineage>
</organism>
<dbReference type="PANTHER" id="PTHR34072:SF55">
    <property type="entry name" value="DNA_RNA POLYMERASES SUPERFAMILY PROTEIN"/>
    <property type="match status" value="1"/>
</dbReference>
<accession>A0ABY9CA31</accession>
<evidence type="ECO:0000256" key="2">
    <source>
        <dbReference type="ARBA" id="ARBA00022695"/>
    </source>
</evidence>
<dbReference type="CDD" id="cd09274">
    <property type="entry name" value="RNase_HI_RT_Ty3"/>
    <property type="match status" value="1"/>
</dbReference>
<feature type="domain" description="Reverse transcriptase RNase H-like" evidence="7">
    <location>
        <begin position="2"/>
        <end position="75"/>
    </location>
</feature>
<keyword evidence="3" id="KW-0540">Nuclease</keyword>
<name>A0ABY9CA31_VITVI</name>
<evidence type="ECO:0000259" key="7">
    <source>
        <dbReference type="Pfam" id="PF17917"/>
    </source>
</evidence>
<dbReference type="EMBL" id="CP126654">
    <property type="protein sequence ID" value="WJZ92202.1"/>
    <property type="molecule type" value="Genomic_DNA"/>
</dbReference>
<proteinExistence type="predicted"/>
<keyword evidence="5" id="KW-0378">Hydrolase</keyword>
<dbReference type="PANTHER" id="PTHR34072">
    <property type="entry name" value="ENZYMATIC POLYPROTEIN-RELATED"/>
    <property type="match status" value="1"/>
</dbReference>
<evidence type="ECO:0000256" key="4">
    <source>
        <dbReference type="ARBA" id="ARBA00022759"/>
    </source>
</evidence>